<evidence type="ECO:0000256" key="12">
    <source>
        <dbReference type="SAM" id="Phobius"/>
    </source>
</evidence>
<reference evidence="13" key="1">
    <citation type="submission" date="2018-05" db="EMBL/GenBank/DDBJ databases">
        <title>Mitochondrial DNA sequences of Heterosigma akashiwo strains.</title>
        <authorList>
            <person name="Ueki S."/>
        </authorList>
    </citation>
    <scope>NUCLEOTIDE SEQUENCE</scope>
    <source>
        <strain evidence="13">CCMP1595</strain>
    </source>
</reference>
<protein>
    <recommendedName>
        <fullName evidence="11">ATP synthase subunit a</fullName>
    </recommendedName>
</protein>
<evidence type="ECO:0000256" key="2">
    <source>
        <dbReference type="ARBA" id="ARBA00006810"/>
    </source>
</evidence>
<evidence type="ECO:0000256" key="11">
    <source>
        <dbReference type="RuleBase" id="RU004450"/>
    </source>
</evidence>
<evidence type="ECO:0000256" key="9">
    <source>
        <dbReference type="ARBA" id="ARBA00023136"/>
    </source>
</evidence>
<keyword evidence="4" id="KW-0138">CF(0)</keyword>
<name>A0A2Z6FJ03_HETAK</name>
<dbReference type="CDD" id="cd00310">
    <property type="entry name" value="ATP-synt_Fo_a_6"/>
    <property type="match status" value="1"/>
</dbReference>
<dbReference type="NCBIfam" id="NF004482">
    <property type="entry name" value="PRK05815.2-4"/>
    <property type="match status" value="1"/>
</dbReference>
<accession>A0A2Z6FJ03</accession>
<sequence length="252" mass="28184">MYFFSPLEQFQIYPLISIQLGNFDFSFTNAALMISIGLIGFLLCLEMIMSSTEQFYFVPKHWQLVVENIYETVADTLVSNVGEQGQKYFPFIFTLFTFVLISNLIGLVPYSFTITSHIIVTFGLALMVFVGVTIISIKEHGLHMLSLFIPSGTSLALAFLLVPIEIISYVFRPISLSLRLFANMMAGHALLKVIAGFAWSMMTAGGLLFLAHFFPLVVLILLIGLELGVAFIQAYVFTILSCMYLNDAINLH</sequence>
<organism evidence="13">
    <name type="scientific">Heterosigma akashiwo</name>
    <name type="common">Chromophytic alga</name>
    <name type="synonym">Heterosigma carterae</name>
    <dbReference type="NCBI Taxonomy" id="2829"/>
    <lineage>
        <taxon>Eukaryota</taxon>
        <taxon>Sar</taxon>
        <taxon>Stramenopiles</taxon>
        <taxon>Ochrophyta</taxon>
        <taxon>Raphidophyceae</taxon>
        <taxon>Chattonellales</taxon>
        <taxon>Chattonellaceae</taxon>
        <taxon>Heterosigma</taxon>
    </lineage>
</organism>
<evidence type="ECO:0000256" key="3">
    <source>
        <dbReference type="ARBA" id="ARBA00022448"/>
    </source>
</evidence>
<feature type="transmembrane region" description="Helical" evidence="12">
    <location>
        <begin position="88"/>
        <end position="108"/>
    </location>
</feature>
<comment type="subcellular location">
    <subcellularLocation>
        <location evidence="1 11">Mitochondrion inner membrane</location>
        <topology evidence="1 11">Multi-pass membrane protein</topology>
    </subcellularLocation>
</comment>
<evidence type="ECO:0000256" key="4">
    <source>
        <dbReference type="ARBA" id="ARBA00022547"/>
    </source>
</evidence>
<dbReference type="HAMAP" id="MF_01393">
    <property type="entry name" value="ATP_synth_a_bact"/>
    <property type="match status" value="1"/>
</dbReference>
<comment type="similarity">
    <text evidence="2">Belongs to the ATPase A chain family.</text>
</comment>
<keyword evidence="8" id="KW-0406">Ion transport</keyword>
<dbReference type="GO" id="GO:0005743">
    <property type="term" value="C:mitochondrial inner membrane"/>
    <property type="evidence" value="ECO:0007669"/>
    <property type="project" value="UniProtKB-SubCell"/>
</dbReference>
<dbReference type="AlphaFoldDB" id="A0A2Z6FJ03"/>
<dbReference type="NCBIfam" id="TIGR01131">
    <property type="entry name" value="ATP_synt_6_or_A"/>
    <property type="match status" value="1"/>
</dbReference>
<dbReference type="SUPFAM" id="SSF81336">
    <property type="entry name" value="F1F0 ATP synthase subunit A"/>
    <property type="match status" value="1"/>
</dbReference>
<evidence type="ECO:0000256" key="10">
    <source>
        <dbReference type="ARBA" id="ARBA00023310"/>
    </source>
</evidence>
<proteinExistence type="inferred from homology"/>
<dbReference type="InterPro" id="IPR000568">
    <property type="entry name" value="ATP_synth_F0_asu"/>
</dbReference>
<keyword evidence="7 12" id="KW-1133">Transmembrane helix</keyword>
<dbReference type="EMBL" id="LC384959">
    <property type="protein sequence ID" value="BBE27972.1"/>
    <property type="molecule type" value="Genomic_DNA"/>
</dbReference>
<keyword evidence="13" id="KW-0496">Mitochondrion</keyword>
<keyword evidence="9 12" id="KW-0472">Membrane</keyword>
<dbReference type="GO" id="GO:0046933">
    <property type="term" value="F:proton-transporting ATP synthase activity, rotational mechanism"/>
    <property type="evidence" value="ECO:0007669"/>
    <property type="project" value="TreeGrafter"/>
</dbReference>
<dbReference type="InterPro" id="IPR035908">
    <property type="entry name" value="F0_ATP_A_sf"/>
</dbReference>
<evidence type="ECO:0000313" key="13">
    <source>
        <dbReference type="EMBL" id="BBE27972.1"/>
    </source>
</evidence>
<evidence type="ECO:0000256" key="6">
    <source>
        <dbReference type="ARBA" id="ARBA00022781"/>
    </source>
</evidence>
<dbReference type="Pfam" id="PF00119">
    <property type="entry name" value="ATP-synt_A"/>
    <property type="match status" value="1"/>
</dbReference>
<gene>
    <name evidence="13" type="primary">atp6</name>
</gene>
<feature type="transmembrane region" description="Helical" evidence="12">
    <location>
        <begin position="147"/>
        <end position="171"/>
    </location>
</feature>
<evidence type="ECO:0000256" key="1">
    <source>
        <dbReference type="ARBA" id="ARBA00004448"/>
    </source>
</evidence>
<keyword evidence="6" id="KW-0375">Hydrogen ion transport</keyword>
<dbReference type="PROSITE" id="PS00449">
    <property type="entry name" value="ATPASE_A"/>
    <property type="match status" value="1"/>
</dbReference>
<dbReference type="GO" id="GO:0045259">
    <property type="term" value="C:proton-transporting ATP synthase complex"/>
    <property type="evidence" value="ECO:0007669"/>
    <property type="project" value="UniProtKB-KW"/>
</dbReference>
<dbReference type="PANTHER" id="PTHR11410">
    <property type="entry name" value="ATP SYNTHASE SUBUNIT A"/>
    <property type="match status" value="1"/>
</dbReference>
<keyword evidence="5 12" id="KW-0812">Transmembrane</keyword>
<evidence type="ECO:0000256" key="5">
    <source>
        <dbReference type="ARBA" id="ARBA00022692"/>
    </source>
</evidence>
<keyword evidence="10" id="KW-0066">ATP synthesis</keyword>
<dbReference type="PANTHER" id="PTHR11410:SF0">
    <property type="entry name" value="ATP SYNTHASE SUBUNIT A"/>
    <property type="match status" value="1"/>
</dbReference>
<geneLocation type="mitochondrion" evidence="13"/>
<feature type="transmembrane region" description="Helical" evidence="12">
    <location>
        <begin position="114"/>
        <end position="135"/>
    </location>
</feature>
<evidence type="ECO:0000256" key="8">
    <source>
        <dbReference type="ARBA" id="ARBA00023065"/>
    </source>
</evidence>
<dbReference type="Gene3D" id="1.20.120.220">
    <property type="entry name" value="ATP synthase, F0 complex, subunit A"/>
    <property type="match status" value="1"/>
</dbReference>
<evidence type="ECO:0000256" key="7">
    <source>
        <dbReference type="ARBA" id="ARBA00022989"/>
    </source>
</evidence>
<dbReference type="InterPro" id="IPR045083">
    <property type="entry name" value="ATP_synth_F0_asu_bact/mt"/>
</dbReference>
<feature type="transmembrane region" description="Helical" evidence="12">
    <location>
        <begin position="25"/>
        <end position="45"/>
    </location>
</feature>
<keyword evidence="3" id="KW-0813">Transport</keyword>
<dbReference type="PRINTS" id="PR00123">
    <property type="entry name" value="ATPASEA"/>
</dbReference>
<dbReference type="FunFam" id="1.20.120.220:FF:000003">
    <property type="entry name" value="ATP synthase subunit a"/>
    <property type="match status" value="1"/>
</dbReference>
<dbReference type="InterPro" id="IPR023011">
    <property type="entry name" value="ATP_synth_F0_asu_AS"/>
</dbReference>